<dbReference type="PATRIC" id="fig|279058.17.peg.3869"/>
<evidence type="ECO:0000256" key="1">
    <source>
        <dbReference type="SAM" id="SignalP"/>
    </source>
</evidence>
<dbReference type="AlphaFoldDB" id="A0A127QMP0"/>
<proteinExistence type="predicted"/>
<accession>A0A127QMP0</accession>
<organism evidence="2 3">
    <name type="scientific">Collimonas arenae</name>
    <dbReference type="NCBI Taxonomy" id="279058"/>
    <lineage>
        <taxon>Bacteria</taxon>
        <taxon>Pseudomonadati</taxon>
        <taxon>Pseudomonadota</taxon>
        <taxon>Betaproteobacteria</taxon>
        <taxon>Burkholderiales</taxon>
        <taxon>Oxalobacteraceae</taxon>
        <taxon>Collimonas</taxon>
    </lineage>
</organism>
<feature type="signal peptide" evidence="1">
    <location>
        <begin position="1"/>
        <end position="35"/>
    </location>
</feature>
<keyword evidence="1" id="KW-0732">Signal</keyword>
<evidence type="ECO:0000313" key="3">
    <source>
        <dbReference type="Proteomes" id="UP000071778"/>
    </source>
</evidence>
<dbReference type="Proteomes" id="UP000071778">
    <property type="component" value="Chromosome"/>
</dbReference>
<reference evidence="2 3" key="1">
    <citation type="submission" date="2015-11" db="EMBL/GenBank/DDBJ databases">
        <title>Exploring the genomic traits of fungus-feeding bacterial genus Collimonas.</title>
        <authorList>
            <person name="Song C."/>
            <person name="Schmidt R."/>
            <person name="de Jager V."/>
            <person name="Krzyzanowska D."/>
            <person name="Jongedijk E."/>
            <person name="Cankar K."/>
            <person name="Beekwilder J."/>
            <person name="van Veen A."/>
            <person name="de Boer W."/>
            <person name="van Veen J.A."/>
            <person name="Garbeva P."/>
        </authorList>
    </citation>
    <scope>NUCLEOTIDE SEQUENCE [LARGE SCALE GENOMIC DNA]</scope>
    <source>
        <strain evidence="2 3">Ter282</strain>
    </source>
</reference>
<dbReference type="EMBL" id="CP013235">
    <property type="protein sequence ID" value="AMP11256.1"/>
    <property type="molecule type" value="Genomic_DNA"/>
</dbReference>
<gene>
    <name evidence="2" type="ORF">CAter282_3570</name>
</gene>
<sequence>MPQNWNNMTALNTRIASALILTALLAACGSSVPLAETKPEPVASNALNLAPTPTASLLVGNFYCELGNRVDLSNESNGDVKLNWKGRSYSMTTVATTTGAVRLEDKASGLVWIQIPAKSMLLNSKLGQQLANECKVR</sequence>
<evidence type="ECO:0000313" key="2">
    <source>
        <dbReference type="EMBL" id="AMP11256.1"/>
    </source>
</evidence>
<feature type="chain" id="PRO_5007278029" evidence="1">
    <location>
        <begin position="36"/>
        <end position="137"/>
    </location>
</feature>
<name>A0A127QMP0_9BURK</name>
<keyword evidence="3" id="KW-1185">Reference proteome</keyword>
<protein>
    <submittedName>
        <fullName evidence="2">Putative signal peptide protein</fullName>
    </submittedName>
</protein>